<accession>A0ABS0GRN3</accession>
<name>A0ABS0GRN3_9ACTN</name>
<proteinExistence type="predicted"/>
<evidence type="ECO:0000256" key="1">
    <source>
        <dbReference type="SAM" id="Phobius"/>
    </source>
</evidence>
<dbReference type="Gene3D" id="3.40.30.10">
    <property type="entry name" value="Glutaredoxin"/>
    <property type="match status" value="1"/>
</dbReference>
<gene>
    <name evidence="3" type="ORF">I0C86_07630</name>
</gene>
<sequence>MNILVPFTVLIAVVALVNLVFTLGVVRRLREHTTILDQLGDDARAGRNMLGPGRSVGAYAATAVDGTPVSSAEHDGLLLVGFFSLGCQPCTAKRPVFAGRAREHPGGRDRVLAVVVGDDGDGEVMPYLDELTPVARVVRQLPTGELPTAFRVDAYPAFALVDSAGVVLASGSAIPDLSTVGASA</sequence>
<organism evidence="3 4">
    <name type="scientific">Plantactinospora alkalitolerans</name>
    <dbReference type="NCBI Taxonomy" id="2789879"/>
    <lineage>
        <taxon>Bacteria</taxon>
        <taxon>Bacillati</taxon>
        <taxon>Actinomycetota</taxon>
        <taxon>Actinomycetes</taxon>
        <taxon>Micromonosporales</taxon>
        <taxon>Micromonosporaceae</taxon>
        <taxon>Plantactinospora</taxon>
    </lineage>
</organism>
<keyword evidence="4" id="KW-1185">Reference proteome</keyword>
<keyword evidence="1" id="KW-0472">Membrane</keyword>
<dbReference type="RefSeq" id="WP_196200504.1">
    <property type="nucleotide sequence ID" value="NZ_JADPUN010000093.1"/>
</dbReference>
<protein>
    <submittedName>
        <fullName evidence="3">TlpA family protein disulfide reductase</fullName>
    </submittedName>
</protein>
<keyword evidence="1" id="KW-0812">Transmembrane</keyword>
<evidence type="ECO:0000313" key="3">
    <source>
        <dbReference type="EMBL" id="MBF9128855.1"/>
    </source>
</evidence>
<keyword evidence="1" id="KW-1133">Transmembrane helix</keyword>
<dbReference type="Proteomes" id="UP000638560">
    <property type="component" value="Unassembled WGS sequence"/>
</dbReference>
<dbReference type="InterPro" id="IPR013766">
    <property type="entry name" value="Thioredoxin_domain"/>
</dbReference>
<evidence type="ECO:0000259" key="2">
    <source>
        <dbReference type="PROSITE" id="PS51352"/>
    </source>
</evidence>
<evidence type="ECO:0000313" key="4">
    <source>
        <dbReference type="Proteomes" id="UP000638560"/>
    </source>
</evidence>
<dbReference type="EMBL" id="JADPUN010000093">
    <property type="protein sequence ID" value="MBF9128855.1"/>
    <property type="molecule type" value="Genomic_DNA"/>
</dbReference>
<dbReference type="SUPFAM" id="SSF52833">
    <property type="entry name" value="Thioredoxin-like"/>
    <property type="match status" value="1"/>
</dbReference>
<dbReference type="CDD" id="cd02966">
    <property type="entry name" value="TlpA_like_family"/>
    <property type="match status" value="1"/>
</dbReference>
<dbReference type="PROSITE" id="PS51352">
    <property type="entry name" value="THIOREDOXIN_2"/>
    <property type="match status" value="1"/>
</dbReference>
<dbReference type="InterPro" id="IPR036249">
    <property type="entry name" value="Thioredoxin-like_sf"/>
</dbReference>
<feature type="domain" description="Thioredoxin" evidence="2">
    <location>
        <begin position="50"/>
        <end position="184"/>
    </location>
</feature>
<reference evidence="3 4" key="1">
    <citation type="submission" date="2020-11" db="EMBL/GenBank/DDBJ databases">
        <title>A novel isolate from a Black sea contaminated sediment with potential to produce alkanes: Plantactinospora alkalitolerans sp. nov.</title>
        <authorList>
            <person name="Carro L."/>
            <person name="Veyisoglu A."/>
            <person name="Guven K."/>
            <person name="Schumann P."/>
            <person name="Klenk H.-P."/>
            <person name="Sahin N."/>
        </authorList>
    </citation>
    <scope>NUCLEOTIDE SEQUENCE [LARGE SCALE GENOMIC DNA]</scope>
    <source>
        <strain evidence="3 4">S1510</strain>
    </source>
</reference>
<comment type="caution">
    <text evidence="3">The sequence shown here is derived from an EMBL/GenBank/DDBJ whole genome shotgun (WGS) entry which is preliminary data.</text>
</comment>
<feature type="transmembrane region" description="Helical" evidence="1">
    <location>
        <begin position="6"/>
        <end position="26"/>
    </location>
</feature>